<accession>K1XWZ7</accession>
<gene>
    <name evidence="1" type="ORF">ACD_78C00298G0002</name>
</gene>
<sequence>MQWNIFTINHSYTNTMNLSKLFWSKCRAKILEKFVIEHSVSGDTIGFFIRELCRDIDEQINSVRRELMNLEDLGILRSKEENKKKFYSLNRSSPIYNELSDIFIKTYNPIEPLKAFFKGKKNISLITIADSIRNLSEVKSNNIVDIFIIGDLDKIEFNNFLEKTFFKRRVKYAVMSEDDFIKRLEYDDKLVLSILWQKNISFLKDRLDIQDLIKQKIHQR</sequence>
<name>K1XWZ7_9BACT</name>
<reference evidence="1" key="1">
    <citation type="journal article" date="2012" name="Science">
        <title>Fermentation, hydrogen, and sulfur metabolism in multiple uncultivated bacterial phyla.</title>
        <authorList>
            <person name="Wrighton K.C."/>
            <person name="Thomas B.C."/>
            <person name="Sharon I."/>
            <person name="Miller C.S."/>
            <person name="Castelle C.J."/>
            <person name="VerBerkmoes N.C."/>
            <person name="Wilkins M.J."/>
            <person name="Hettich R.L."/>
            <person name="Lipton M.S."/>
            <person name="Williams K.H."/>
            <person name="Long P.E."/>
            <person name="Banfield J.F."/>
        </authorList>
    </citation>
    <scope>NUCLEOTIDE SEQUENCE [LARGE SCALE GENOMIC DNA]</scope>
</reference>
<dbReference type="EMBL" id="AMFJ01034298">
    <property type="protein sequence ID" value="EKD29737.1"/>
    <property type="molecule type" value="Genomic_DNA"/>
</dbReference>
<evidence type="ECO:0000313" key="1">
    <source>
        <dbReference type="EMBL" id="EKD29737.1"/>
    </source>
</evidence>
<dbReference type="AlphaFoldDB" id="K1XWZ7"/>
<evidence type="ECO:0008006" key="2">
    <source>
        <dbReference type="Google" id="ProtNLM"/>
    </source>
</evidence>
<proteinExistence type="predicted"/>
<comment type="caution">
    <text evidence="1">The sequence shown here is derived from an EMBL/GenBank/DDBJ whole genome shotgun (WGS) entry which is preliminary data.</text>
</comment>
<protein>
    <recommendedName>
        <fullName evidence="2">Transcriptional regulator</fullName>
    </recommendedName>
</protein>
<organism evidence="1">
    <name type="scientific">uncultured bacterium</name>
    <name type="common">gcode 4</name>
    <dbReference type="NCBI Taxonomy" id="1234023"/>
    <lineage>
        <taxon>Bacteria</taxon>
        <taxon>environmental samples</taxon>
    </lineage>
</organism>